<name>H9VA15_PINTA</name>
<protein>
    <submittedName>
        <fullName evidence="2">Uncharacterized protein</fullName>
    </submittedName>
</protein>
<gene>
    <name evidence="2" type="ORF">2_687_01</name>
</gene>
<evidence type="ECO:0000313" key="2">
    <source>
        <dbReference type="EMBL" id="AFG46608.1"/>
    </source>
</evidence>
<evidence type="ECO:0000313" key="1">
    <source>
        <dbReference type="EMBL" id="AFG46607.1"/>
    </source>
</evidence>
<proteinExistence type="predicted"/>
<reference evidence="2" key="1">
    <citation type="submission" date="2008-08" db="EMBL/GenBank/DDBJ databases">
        <title>Nucleotide Diversity and Divergence in the Loblolly Pine Gene Space.</title>
        <authorList>
            <person name="Neale D.B."/>
            <person name="Wegrzyn J.L."/>
            <person name="Lee J.M."/>
            <person name="Eckert A.J."/>
            <person name="Liechty J.D."/>
            <person name="Stevens K.A."/>
            <person name="Langley C.H."/>
        </authorList>
    </citation>
    <scope>NUCLEOTIDE SEQUENCE</scope>
    <source>
        <strain evidence="1">5571</strain>
        <strain evidence="2">5582</strain>
        <tissue evidence="2">Megagametophyte</tissue>
    </source>
</reference>
<organism evidence="2">
    <name type="scientific">Pinus taeda</name>
    <name type="common">Loblolly pine</name>
    <dbReference type="NCBI Taxonomy" id="3352"/>
    <lineage>
        <taxon>Eukaryota</taxon>
        <taxon>Viridiplantae</taxon>
        <taxon>Streptophyta</taxon>
        <taxon>Embryophyta</taxon>
        <taxon>Tracheophyta</taxon>
        <taxon>Spermatophyta</taxon>
        <taxon>Pinopsida</taxon>
        <taxon>Pinidae</taxon>
        <taxon>Conifers I</taxon>
        <taxon>Pinales</taxon>
        <taxon>Pinaceae</taxon>
        <taxon>Pinus</taxon>
        <taxon>Pinus subgen. Pinus</taxon>
    </lineage>
</organism>
<feature type="non-terminal residue" evidence="2">
    <location>
        <position position="1"/>
    </location>
</feature>
<dbReference type="EMBL" id="FJ101147">
    <property type="protein sequence ID" value="AFG46607.1"/>
    <property type="molecule type" value="Genomic_DNA"/>
</dbReference>
<dbReference type="AlphaFoldDB" id="H9VA15"/>
<sequence length="53" mass="6224">TAIQNNLWNDTIRRALLFNEPLQRGDATWQVLHGLTRKLSRSYRNRSTSVLLE</sequence>
<accession>H9VA15</accession>
<dbReference type="EMBL" id="FJ101158">
    <property type="protein sequence ID" value="AFG46608.1"/>
    <property type="molecule type" value="Genomic_DNA"/>
</dbReference>